<name>A0A7W6CPV6_9SPHN</name>
<dbReference type="Gene3D" id="2.40.50.90">
    <property type="match status" value="1"/>
</dbReference>
<dbReference type="Pfam" id="PF00565">
    <property type="entry name" value="SNase"/>
    <property type="match status" value="1"/>
</dbReference>
<proteinExistence type="predicted"/>
<dbReference type="SMART" id="SM00318">
    <property type="entry name" value="SNc"/>
    <property type="match status" value="1"/>
</dbReference>
<dbReference type="AlphaFoldDB" id="A0A7W6CPV6"/>
<gene>
    <name evidence="3" type="ORF">GGR38_002446</name>
</gene>
<keyword evidence="4" id="KW-1185">Reference proteome</keyword>
<sequence length="185" mass="20697">MSQRWDEEWAAAMPKRARPRRKAGIGTVFTVVLLLMAISVVSTRWRQWSAPQPAGITASDLKPAAQDRESAHFALCKGHVRVTCVVDGDTIWYRGEKIRIADINAPEISHPQCDYEEQLGDKARDRLMGLLNAGAFSVVTEGSRDVDKYGRKLRDITRGGKSLGAVLVSEGLAERWTGHRRDWCH</sequence>
<keyword evidence="3" id="KW-0540">Nuclease</keyword>
<feature type="transmembrane region" description="Helical" evidence="1">
    <location>
        <begin position="23"/>
        <end position="42"/>
    </location>
</feature>
<dbReference type="PROSITE" id="PS50830">
    <property type="entry name" value="TNASE_3"/>
    <property type="match status" value="1"/>
</dbReference>
<protein>
    <submittedName>
        <fullName evidence="3">Endonuclease YncB(Thermonuclease family)</fullName>
    </submittedName>
</protein>
<keyword evidence="1" id="KW-0812">Transmembrane</keyword>
<feature type="domain" description="TNase-like" evidence="2">
    <location>
        <begin position="76"/>
        <end position="185"/>
    </location>
</feature>
<dbReference type="InterPro" id="IPR016071">
    <property type="entry name" value="Staphylococal_nuclease_OB-fold"/>
</dbReference>
<accession>A0A7W6CPV6</accession>
<evidence type="ECO:0000313" key="3">
    <source>
        <dbReference type="EMBL" id="MBB3955492.1"/>
    </source>
</evidence>
<reference evidence="3 4" key="1">
    <citation type="submission" date="2020-08" db="EMBL/GenBank/DDBJ databases">
        <title>Genomic Encyclopedia of Type Strains, Phase IV (KMG-IV): sequencing the most valuable type-strain genomes for metagenomic binning, comparative biology and taxonomic classification.</title>
        <authorList>
            <person name="Goeker M."/>
        </authorList>
    </citation>
    <scope>NUCLEOTIDE SEQUENCE [LARGE SCALE GENOMIC DNA]</scope>
    <source>
        <strain evidence="3 4">DSM 27057</strain>
    </source>
</reference>
<keyword evidence="3" id="KW-0255">Endonuclease</keyword>
<dbReference type="Proteomes" id="UP000548867">
    <property type="component" value="Unassembled WGS sequence"/>
</dbReference>
<keyword evidence="1" id="KW-1133">Transmembrane helix</keyword>
<dbReference type="SUPFAM" id="SSF50199">
    <property type="entry name" value="Staphylococcal nuclease"/>
    <property type="match status" value="1"/>
</dbReference>
<keyword evidence="3" id="KW-0378">Hydrolase</keyword>
<comment type="caution">
    <text evidence="3">The sequence shown here is derived from an EMBL/GenBank/DDBJ whole genome shotgun (WGS) entry which is preliminary data.</text>
</comment>
<evidence type="ECO:0000256" key="1">
    <source>
        <dbReference type="SAM" id="Phobius"/>
    </source>
</evidence>
<dbReference type="EMBL" id="JACIDX010000008">
    <property type="protein sequence ID" value="MBB3955492.1"/>
    <property type="molecule type" value="Genomic_DNA"/>
</dbReference>
<keyword evidence="1" id="KW-0472">Membrane</keyword>
<evidence type="ECO:0000259" key="2">
    <source>
        <dbReference type="PROSITE" id="PS50830"/>
    </source>
</evidence>
<organism evidence="3 4">
    <name type="scientific">Novosphingobium sediminicola</name>
    <dbReference type="NCBI Taxonomy" id="563162"/>
    <lineage>
        <taxon>Bacteria</taxon>
        <taxon>Pseudomonadati</taxon>
        <taxon>Pseudomonadota</taxon>
        <taxon>Alphaproteobacteria</taxon>
        <taxon>Sphingomonadales</taxon>
        <taxon>Sphingomonadaceae</taxon>
        <taxon>Novosphingobium</taxon>
    </lineage>
</organism>
<evidence type="ECO:0000313" key="4">
    <source>
        <dbReference type="Proteomes" id="UP000548867"/>
    </source>
</evidence>
<dbReference type="InterPro" id="IPR035437">
    <property type="entry name" value="SNase_OB-fold_sf"/>
</dbReference>
<dbReference type="GO" id="GO:0004519">
    <property type="term" value="F:endonuclease activity"/>
    <property type="evidence" value="ECO:0007669"/>
    <property type="project" value="UniProtKB-KW"/>
</dbReference>
<dbReference type="RefSeq" id="WP_246404543.1">
    <property type="nucleotide sequence ID" value="NZ_JACIDX010000008.1"/>
</dbReference>